<dbReference type="GO" id="GO:0030288">
    <property type="term" value="C:outer membrane-bounded periplasmic space"/>
    <property type="evidence" value="ECO:0007669"/>
    <property type="project" value="TreeGrafter"/>
</dbReference>
<reference evidence="8 9" key="1">
    <citation type="submission" date="2015-04" db="EMBL/GenBank/DDBJ databases">
        <title>Draft Genome Sequence of the Novel Agar-Digesting Marine Bacterium Q1.</title>
        <authorList>
            <person name="Li Y."/>
            <person name="Li D."/>
            <person name="Chen G."/>
            <person name="Du Z."/>
        </authorList>
    </citation>
    <scope>NUCLEOTIDE SEQUENCE [LARGE SCALE GENOMIC DNA]</scope>
    <source>
        <strain evidence="8 9">Q1</strain>
    </source>
</reference>
<dbReference type="RefSeq" id="WP_077066511.1">
    <property type="nucleotide sequence ID" value="NZ_KQ130487.1"/>
</dbReference>
<dbReference type="GO" id="GO:0022857">
    <property type="term" value="F:transmembrane transporter activity"/>
    <property type="evidence" value="ECO:0007669"/>
    <property type="project" value="InterPro"/>
</dbReference>
<dbReference type="PANTHER" id="PTHR30097:SF15">
    <property type="entry name" value="CATION EFFLUX SYSTEM PROTEIN CUSB"/>
    <property type="match status" value="1"/>
</dbReference>
<dbReference type="InterPro" id="IPR006143">
    <property type="entry name" value="RND_pump_MFP"/>
</dbReference>
<dbReference type="STRING" id="1513271.XM47_08080"/>
<dbReference type="InterPro" id="IPR058791">
    <property type="entry name" value="3HB_CusB"/>
</dbReference>
<dbReference type="NCBIfam" id="TIGR01730">
    <property type="entry name" value="RND_mfp"/>
    <property type="match status" value="1"/>
</dbReference>
<keyword evidence="9" id="KW-1185">Reference proteome</keyword>
<comment type="similarity">
    <text evidence="1">Belongs to the membrane fusion protein (MFP) (TC 8.A.1) family.</text>
</comment>
<dbReference type="Pfam" id="PF25919">
    <property type="entry name" value="BSH_CusB"/>
    <property type="match status" value="1"/>
</dbReference>
<feature type="domain" description="CzcB-like C-terminal circularly permuted SH3-like" evidence="7">
    <location>
        <begin position="324"/>
        <end position="383"/>
    </location>
</feature>
<dbReference type="Gene3D" id="6.10.140.730">
    <property type="match status" value="1"/>
</dbReference>
<dbReference type="Gene3D" id="2.40.50.320">
    <property type="entry name" value="Copper binding periplasmic protein CusF"/>
    <property type="match status" value="1"/>
</dbReference>
<evidence type="ECO:0000259" key="4">
    <source>
        <dbReference type="Pfam" id="PF25869"/>
    </source>
</evidence>
<evidence type="ECO:0000313" key="8">
    <source>
        <dbReference type="EMBL" id="KMT65644.1"/>
    </source>
</evidence>
<dbReference type="Gene3D" id="2.40.50.100">
    <property type="match status" value="1"/>
</dbReference>
<dbReference type="Gene3D" id="2.40.420.20">
    <property type="match status" value="1"/>
</dbReference>
<comment type="caution">
    <text evidence="8">The sequence shown here is derived from an EMBL/GenBank/DDBJ whole genome shotgun (WGS) entry which is preliminary data.</text>
</comment>
<dbReference type="PROSITE" id="PS51257">
    <property type="entry name" value="PROKAR_LIPOPROTEIN"/>
    <property type="match status" value="1"/>
</dbReference>
<feature type="region of interest" description="Disordered" evidence="3">
    <location>
        <begin position="490"/>
        <end position="510"/>
    </location>
</feature>
<dbReference type="Pfam" id="PF25954">
    <property type="entry name" value="Beta-barrel_RND_2"/>
    <property type="match status" value="1"/>
</dbReference>
<feature type="domain" description="CusB-like three alpha-helical bundle" evidence="4">
    <location>
        <begin position="157"/>
        <end position="203"/>
    </location>
</feature>
<dbReference type="GO" id="GO:0016020">
    <property type="term" value="C:membrane"/>
    <property type="evidence" value="ECO:0007669"/>
    <property type="project" value="InterPro"/>
</dbReference>
<dbReference type="Pfam" id="PF11604">
    <property type="entry name" value="CusF_Ec"/>
    <property type="match status" value="1"/>
</dbReference>
<dbReference type="PATRIC" id="fig|1513271.3.peg.1648"/>
<dbReference type="InterPro" id="IPR058649">
    <property type="entry name" value="CzcB_C"/>
</dbReference>
<proteinExistence type="inferred from homology"/>
<dbReference type="InterPro" id="IPR058790">
    <property type="entry name" value="BSH_CusB"/>
</dbReference>
<dbReference type="EMBL" id="LAZL01000010">
    <property type="protein sequence ID" value="KMT65644.1"/>
    <property type="molecule type" value="Genomic_DNA"/>
</dbReference>
<protein>
    <submittedName>
        <fullName evidence="8">Uncharacterized protein</fullName>
    </submittedName>
</protein>
<accession>A0A0J8GWH1</accession>
<sequence>MNRLLIILAAMAFGCVMTIWLMPLTYQDETEGESTEKKPLYWVAPMDASYRRDKPGLSPMGMELVPVYTESENQAQSAGLVSISPEVINQLSVKTQKISLTQASKQITTLAKVEYDQNHIIHIHPRVEGWVEALFVKVTGEEIKQGQALYNLYSPQLLTAQEEFLIALKRSNQLLIQAAEDRLRALKLSDSFIQKLRESREIRQTVTFYASQSGVVNQLNIREGFYVKPGDTLMSIAKLDSVWLTAEVFEQDASFIQADLPVQFSLDYFPQQVWQGKVDYVYPELDDKTRVLRFRTELVNTDLSLKPNMFGSLTLSLPTKPVLQVPVQAVIRTGTQDRLVLAKGEGKFKSIQVQLGANYGANVEVLSGLNPGDEIVTAAHFLIDSESSKSSDFMRMETHQTEIEASSEYQSASVKGIIHQIDFNNRVLNISREAIEKWQRKAARLDFILAENIDIKQLKPEQSVYFTFEVRDDLTIVELEVLNNVQNHNLQKHKSQSHTTHSLELMGAEK</sequence>
<evidence type="ECO:0000259" key="6">
    <source>
        <dbReference type="Pfam" id="PF25954"/>
    </source>
</evidence>
<organism evidence="8 9">
    <name type="scientific">Catenovulum maritimum</name>
    <dbReference type="NCBI Taxonomy" id="1513271"/>
    <lineage>
        <taxon>Bacteria</taxon>
        <taxon>Pseudomonadati</taxon>
        <taxon>Pseudomonadota</taxon>
        <taxon>Gammaproteobacteria</taxon>
        <taxon>Alteromonadales</taxon>
        <taxon>Alteromonadaceae</taxon>
        <taxon>Catenovulum</taxon>
    </lineage>
</organism>
<dbReference type="GO" id="GO:0046914">
    <property type="term" value="F:transition metal ion binding"/>
    <property type="evidence" value="ECO:0007669"/>
    <property type="project" value="TreeGrafter"/>
</dbReference>
<dbReference type="SUPFAM" id="SSF111369">
    <property type="entry name" value="HlyD-like secretion proteins"/>
    <property type="match status" value="1"/>
</dbReference>
<dbReference type="PANTHER" id="PTHR30097">
    <property type="entry name" value="CATION EFFLUX SYSTEM PROTEIN CUSB"/>
    <property type="match status" value="1"/>
</dbReference>
<dbReference type="Pfam" id="PF25975">
    <property type="entry name" value="CzcB_C"/>
    <property type="match status" value="1"/>
</dbReference>
<dbReference type="Proteomes" id="UP000037600">
    <property type="component" value="Unassembled WGS sequence"/>
</dbReference>
<feature type="domain" description="CusB-like beta-barrel" evidence="6">
    <location>
        <begin position="241"/>
        <end position="316"/>
    </location>
</feature>
<evidence type="ECO:0000256" key="2">
    <source>
        <dbReference type="ARBA" id="ARBA00022448"/>
    </source>
</evidence>
<name>A0A0J8GWH1_9ALTE</name>
<dbReference type="OrthoDB" id="9806939at2"/>
<dbReference type="InterPro" id="IPR058792">
    <property type="entry name" value="Beta-barrel_RND_2"/>
</dbReference>
<gene>
    <name evidence="8" type="ORF">XM47_08080</name>
</gene>
<dbReference type="InterPro" id="IPR021647">
    <property type="entry name" value="CusF_Ec"/>
</dbReference>
<dbReference type="GO" id="GO:0060003">
    <property type="term" value="P:copper ion export"/>
    <property type="evidence" value="ECO:0007669"/>
    <property type="project" value="TreeGrafter"/>
</dbReference>
<keyword evidence="2" id="KW-0813">Transport</keyword>
<dbReference type="Gene3D" id="2.40.30.170">
    <property type="match status" value="1"/>
</dbReference>
<evidence type="ECO:0000313" key="9">
    <source>
        <dbReference type="Proteomes" id="UP000037600"/>
    </source>
</evidence>
<dbReference type="Pfam" id="PF25869">
    <property type="entry name" value="3HB_CusB"/>
    <property type="match status" value="1"/>
</dbReference>
<feature type="domain" description="CusB-like barrel-sandwich hybrid" evidence="5">
    <location>
        <begin position="122"/>
        <end position="237"/>
    </location>
</feature>
<dbReference type="InterPro" id="IPR042230">
    <property type="entry name" value="CusF_sf"/>
</dbReference>
<dbReference type="GO" id="GO:0015679">
    <property type="term" value="P:plasma membrane copper ion transport"/>
    <property type="evidence" value="ECO:0007669"/>
    <property type="project" value="TreeGrafter"/>
</dbReference>
<evidence type="ECO:0000256" key="3">
    <source>
        <dbReference type="SAM" id="MobiDB-lite"/>
    </source>
</evidence>
<dbReference type="InterPro" id="IPR051909">
    <property type="entry name" value="MFP_Cation_Efflux"/>
</dbReference>
<evidence type="ECO:0000256" key="1">
    <source>
        <dbReference type="ARBA" id="ARBA00009477"/>
    </source>
</evidence>
<dbReference type="FunFam" id="2.40.30.170:FF:000010">
    <property type="entry name" value="Efflux RND transporter periplasmic adaptor subunit"/>
    <property type="match status" value="1"/>
</dbReference>
<evidence type="ECO:0000259" key="7">
    <source>
        <dbReference type="Pfam" id="PF25975"/>
    </source>
</evidence>
<dbReference type="AlphaFoldDB" id="A0A0J8GWH1"/>
<evidence type="ECO:0000259" key="5">
    <source>
        <dbReference type="Pfam" id="PF25919"/>
    </source>
</evidence>